<dbReference type="Proteomes" id="UP000593571">
    <property type="component" value="Unassembled WGS sequence"/>
</dbReference>
<feature type="compositionally biased region" description="Low complexity" evidence="1">
    <location>
        <begin position="1663"/>
        <end position="1673"/>
    </location>
</feature>
<feature type="region of interest" description="Disordered" evidence="1">
    <location>
        <begin position="572"/>
        <end position="613"/>
    </location>
</feature>
<dbReference type="PANTHER" id="PTHR13958">
    <property type="entry name" value="CENTROSOME-ASSOCIATED PROTEIN 350"/>
    <property type="match status" value="1"/>
</dbReference>
<feature type="compositionally biased region" description="Low complexity" evidence="1">
    <location>
        <begin position="443"/>
        <end position="455"/>
    </location>
</feature>
<feature type="compositionally biased region" description="Basic and acidic residues" evidence="1">
    <location>
        <begin position="1408"/>
        <end position="1422"/>
    </location>
</feature>
<feature type="region of interest" description="Disordered" evidence="1">
    <location>
        <begin position="1104"/>
        <end position="1147"/>
    </location>
</feature>
<feature type="compositionally biased region" description="Low complexity" evidence="1">
    <location>
        <begin position="196"/>
        <end position="208"/>
    </location>
</feature>
<evidence type="ECO:0000256" key="1">
    <source>
        <dbReference type="SAM" id="MobiDB-lite"/>
    </source>
</evidence>
<feature type="region of interest" description="Disordered" evidence="1">
    <location>
        <begin position="1531"/>
        <end position="1701"/>
    </location>
</feature>
<feature type="region of interest" description="Disordered" evidence="1">
    <location>
        <begin position="488"/>
        <end position="550"/>
    </location>
</feature>
<feature type="compositionally biased region" description="Polar residues" evidence="1">
    <location>
        <begin position="1223"/>
        <end position="1236"/>
    </location>
</feature>
<dbReference type="InterPro" id="IPR028750">
    <property type="entry name" value="CEP350/CC187"/>
</dbReference>
<keyword evidence="3" id="KW-1185">Reference proteome</keyword>
<sequence>MTIPRISIVGQGTGTGCLVEAPGAGGDGARPHPWPCSPATLPGDSSPAPAPPQAPARPALGQASTTPRADALHPPVVEDDLMATLRWPEPSAQPGPLQGGPYEAWSDHTQRPDSPEKASSYPVWTTGEAKDEDSLVSSGRLSGSSGGHESCVPPHGPWKERAPQVQGSPRLPRESNPRLEQLKDKIRAQVQWQASCASLATSTPSSASRLYKASSPAPRRKTRKLKHSSAAPASPGSRVLSAAEHGVEDKVLPGQGHEPSPVSLCQASVPREKTKRMKNSSYRRETAHKSPTPQRATRDTDSELVGVHAWRRGAALVRELLGPPPTRPRLQSKAPPRGPAPSAELGPAAATTAYDDKEVGAAGRAPVCARTPSPAPVCGDPHEPASTPLPASCDQQATIQSAMAILRELHQQIQTGLELARDRHVGGGHEHRLQDLTGRGRRGPSSSPRATPAGPCSSWERAGAFPARPRWSSLARWESYPQRAWSAQARDPSFQRPGSPHERPTPFPLRPWSASAGQRTRATCEDWGGPAGGSWNSLERRSPPAQRPWSSACFTQRAGIPCKSRGSLLTLSGAKHSWPRPAQAAPRNTPGKENETQRPPPCPKPRGFLGHPYSSESLREFMRQKARARRQQALAEKAAALQAVELRSQRLRDVHRKQREAMLGKAPSGKVVPKKAFPVVSQTNPGIVTFVPHSAQCKGLEAPGSLGSPVPQWSKVTSGMVLGDQEAPGSFCLCLNRALNRAETLGSGAPQEGWDAAPLLTSAGSSQGPLWLQDQGVPTHSQRPGLCVYLDPEEAERLGTPGPLHFRYKHARLQALETMANILKQRIDTLTAKLLQSEAVDTLGDLGLDPPPSCPSLTPAAPACSGALVPNGGGGAPWGLADARGGTLLSPTCLLDGETPLWSSAWEPWQSVRPSSPLASKPAGVMEDGCLELDRRLARNVASPQTLSPFSGSLPGVPIPPDPTCSSLWLEEMPSARGAGLVTPWTMQSCGQRAPGRLRSGHLADVQQRSLSFLQSLKLDQRRQGRALARLRQRAHMEVREAEKALDGLLFQRQLERLMEKHSTQARSEAAGEVARLQVCGDLHPRTFWSRVTARPWSHLPLGRDAATPLWGPQEGQESEEGKPASAESTQGGRPDRTSSQLPLAGLHPWDSLTHQMLEQSLREEELRAQHQAALLRLRQKALEEKMRAERAWLNWLKLQRRCLGSARSGAVLVALEKQQQTALSDLEQEPSSSPEVETAREGGPEASQRPEGRAQGSSCPPTPRGPGSPASECPRERPECPRAPCHLTGQQDGTSPRAPSAADGHLQPPRPAWEEDVPAADGRPGARGQPLEGSRNRDQADPQAKPSPPPADGETPALTESQACSFQAWSWHSGDSVDPCGPQEASQVSSSASRAGAAPGPGAAGSPDRKPPEMESCRSGEQRGSPWATGTRWQDDACALFPWQEAARPTACPAPAAAEEAVPPTPQQGSPLPQLLAPAAPGSLSVSAPGTCSASSAGSRAPSSMSSLSCPSLPEFQKVSAILVQLSESSGSLSDWEAGDSPDAELPRPRASSLRGAWERPEGSRASPLPGLSAVSGGPESAVPGLQQAGWQLPLGDVPTSRSVSEVSSGVWDEEGLPDPGAGAQPASGRPSPAGGSSDLSKGKAPLLACPASGPGEGQEASGTSGSMTTGSDVGKSTRTSPEAAYVASTPETSFSSDVDLSLSFPSASLASEGAEFGEGGGTRPPPASAGHPRASWGADLGPASNRKPPQALPVSLQAPPGDPSGLATLTSESQGYGCGGGRAPAFWEGACPPLAGGVLPEVLLHGVLSYGSADLPSCTHRDTQAPPPPAPPPAESGASPSPTSEDFPSPPEDVMSPGGSLGPPEEDTSVDTGQMPSSPQEASPEASSGPRLGDELGDSSSVGGDQAVGGLWSEPASWLGPPSCVGGLPRLQSPALSTAACVAAEGLTTQLMADDSGLPSTGWGDRAPALDVGPCAELPGARRTQVVDVVSTQLTSRILCDSLAVLSALARPGSQ</sequence>
<feature type="region of interest" description="Disordered" evidence="1">
    <location>
        <begin position="1450"/>
        <end position="1511"/>
    </location>
</feature>
<feature type="region of interest" description="Disordered" evidence="1">
    <location>
        <begin position="87"/>
        <end position="183"/>
    </location>
</feature>
<dbReference type="GO" id="GO:0008017">
    <property type="term" value="F:microtubule binding"/>
    <property type="evidence" value="ECO:0007669"/>
    <property type="project" value="InterPro"/>
</dbReference>
<dbReference type="PANTHER" id="PTHR13958:SF5">
    <property type="entry name" value="COILED-COIL DOMAIN-CONTAINING PROTEIN 187"/>
    <property type="match status" value="1"/>
</dbReference>
<reference evidence="2 3" key="1">
    <citation type="journal article" date="2020" name="Nature">
        <title>Six reference-quality genomes reveal evolution of bat adaptations.</title>
        <authorList>
            <person name="Jebb D."/>
            <person name="Huang Z."/>
            <person name="Pippel M."/>
            <person name="Hughes G.M."/>
            <person name="Lavrichenko K."/>
            <person name="Devanna P."/>
            <person name="Winkler S."/>
            <person name="Jermiin L.S."/>
            <person name="Skirmuntt E.C."/>
            <person name="Katzourakis A."/>
            <person name="Burkitt-Gray L."/>
            <person name="Ray D.A."/>
            <person name="Sullivan K.A.M."/>
            <person name="Roscito J.G."/>
            <person name="Kirilenko B.M."/>
            <person name="Davalos L.M."/>
            <person name="Corthals A.P."/>
            <person name="Power M.L."/>
            <person name="Jones G."/>
            <person name="Ransome R.D."/>
            <person name="Dechmann D.K.N."/>
            <person name="Locatelli A.G."/>
            <person name="Puechmaille S.J."/>
            <person name="Fedrigo O."/>
            <person name="Jarvis E.D."/>
            <person name="Hiller M."/>
            <person name="Vernes S.C."/>
            <person name="Myers E.W."/>
            <person name="Teeling E.C."/>
        </authorList>
    </citation>
    <scope>NUCLEOTIDE SEQUENCE [LARGE SCALE GENOMIC DNA]</scope>
    <source>
        <strain evidence="2">MRouAeg1</strain>
        <tissue evidence="2">Muscle</tissue>
    </source>
</reference>
<dbReference type="PROSITE" id="PS51257">
    <property type="entry name" value="PROKAR_LIPOPROTEIN"/>
    <property type="match status" value="1"/>
</dbReference>
<feature type="region of interest" description="Disordered" evidence="1">
    <location>
        <begin position="319"/>
        <end position="348"/>
    </location>
</feature>
<feature type="compositionally biased region" description="Basic and acidic residues" evidence="1">
    <location>
        <begin position="1238"/>
        <end position="1253"/>
    </location>
</feature>
<evidence type="ECO:0000313" key="3">
    <source>
        <dbReference type="Proteomes" id="UP000593571"/>
    </source>
</evidence>
<dbReference type="EMBL" id="JACASE010000003">
    <property type="protein sequence ID" value="KAF6483482.1"/>
    <property type="molecule type" value="Genomic_DNA"/>
</dbReference>
<dbReference type="GO" id="GO:0034453">
    <property type="term" value="P:microtubule anchoring"/>
    <property type="evidence" value="ECO:0007669"/>
    <property type="project" value="InterPro"/>
</dbReference>
<feature type="compositionally biased region" description="Low complexity" evidence="1">
    <location>
        <begin position="1621"/>
        <end position="1639"/>
    </location>
</feature>
<feature type="region of interest" description="Disordered" evidence="1">
    <location>
        <begin position="196"/>
        <end position="301"/>
    </location>
</feature>
<feature type="region of interest" description="Disordered" evidence="1">
    <location>
        <begin position="1223"/>
        <end position="1432"/>
    </location>
</feature>
<feature type="region of interest" description="Disordered" evidence="1">
    <location>
        <begin position="19"/>
        <end position="72"/>
    </location>
</feature>
<feature type="compositionally biased region" description="Basic and acidic residues" evidence="1">
    <location>
        <begin position="423"/>
        <end position="434"/>
    </location>
</feature>
<feature type="compositionally biased region" description="Pro residues" evidence="1">
    <location>
        <begin position="1827"/>
        <end position="1836"/>
    </location>
</feature>
<accession>A0A7J8IHR0</accession>
<feature type="compositionally biased region" description="Low complexity" evidence="1">
    <location>
        <begin position="1878"/>
        <end position="1892"/>
    </location>
</feature>
<name>A0A7J8IHR0_ROUAE</name>
<protein>
    <submittedName>
        <fullName evidence="2">Coiled-coil domain containing 187</fullName>
    </submittedName>
</protein>
<gene>
    <name evidence="2" type="ORF">HJG63_002249</name>
</gene>
<feature type="compositionally biased region" description="Polar residues" evidence="1">
    <location>
        <begin position="1359"/>
        <end position="1371"/>
    </location>
</feature>
<feature type="compositionally biased region" description="Low complexity" evidence="1">
    <location>
        <begin position="1390"/>
        <end position="1407"/>
    </location>
</feature>
<evidence type="ECO:0000313" key="2">
    <source>
        <dbReference type="EMBL" id="KAF6483482.1"/>
    </source>
</evidence>
<feature type="compositionally biased region" description="Low complexity" evidence="1">
    <location>
        <begin position="1837"/>
        <end position="1846"/>
    </location>
</feature>
<feature type="compositionally biased region" description="Polar residues" evidence="1">
    <location>
        <begin position="1127"/>
        <end position="1142"/>
    </location>
</feature>
<proteinExistence type="predicted"/>
<dbReference type="GO" id="GO:0005813">
    <property type="term" value="C:centrosome"/>
    <property type="evidence" value="ECO:0007669"/>
    <property type="project" value="InterPro"/>
</dbReference>
<feature type="compositionally biased region" description="Basic residues" evidence="1">
    <location>
        <begin position="218"/>
        <end position="227"/>
    </location>
</feature>
<feature type="region of interest" description="Disordered" evidence="1">
    <location>
        <begin position="423"/>
        <end position="462"/>
    </location>
</feature>
<comment type="caution">
    <text evidence="2">The sequence shown here is derived from an EMBL/GenBank/DDBJ whole genome shotgun (WGS) entry which is preliminary data.</text>
</comment>
<feature type="region of interest" description="Disordered" evidence="1">
    <location>
        <begin position="1713"/>
        <end position="1796"/>
    </location>
</feature>
<feature type="region of interest" description="Disordered" evidence="1">
    <location>
        <begin position="1813"/>
        <end position="1911"/>
    </location>
</feature>
<feature type="compositionally biased region" description="Basic and acidic residues" evidence="1">
    <location>
        <begin position="171"/>
        <end position="183"/>
    </location>
</feature>
<feature type="compositionally biased region" description="Basic and acidic residues" evidence="1">
    <location>
        <begin position="105"/>
        <end position="116"/>
    </location>
</feature>
<organism evidence="2 3">
    <name type="scientific">Rousettus aegyptiacus</name>
    <name type="common">Egyptian fruit bat</name>
    <name type="synonym">Pteropus aegyptiacus</name>
    <dbReference type="NCBI Taxonomy" id="9407"/>
    <lineage>
        <taxon>Eukaryota</taxon>
        <taxon>Metazoa</taxon>
        <taxon>Chordata</taxon>
        <taxon>Craniata</taxon>
        <taxon>Vertebrata</taxon>
        <taxon>Euteleostomi</taxon>
        <taxon>Mammalia</taxon>
        <taxon>Eutheria</taxon>
        <taxon>Laurasiatheria</taxon>
        <taxon>Chiroptera</taxon>
        <taxon>Yinpterochiroptera</taxon>
        <taxon>Pteropodoidea</taxon>
        <taxon>Pteropodidae</taxon>
        <taxon>Rousettinae</taxon>
        <taxon>Rousettus</taxon>
    </lineage>
</organism>